<evidence type="ECO:0008006" key="4">
    <source>
        <dbReference type="Google" id="ProtNLM"/>
    </source>
</evidence>
<feature type="region of interest" description="Disordered" evidence="1">
    <location>
        <begin position="1"/>
        <end position="21"/>
    </location>
</feature>
<reference evidence="3" key="1">
    <citation type="journal article" date="2019" name="Int. J. Syst. Evol. Microbiol.">
        <title>The Global Catalogue of Microorganisms (GCM) 10K type strain sequencing project: providing services to taxonomists for standard genome sequencing and annotation.</title>
        <authorList>
            <consortium name="The Broad Institute Genomics Platform"/>
            <consortium name="The Broad Institute Genome Sequencing Center for Infectious Disease"/>
            <person name="Wu L."/>
            <person name="Ma J."/>
        </authorList>
    </citation>
    <scope>NUCLEOTIDE SEQUENCE [LARGE SCALE GENOMIC DNA]</scope>
    <source>
        <strain evidence="3">CGMCC 4.7093</strain>
    </source>
</reference>
<gene>
    <name evidence="2" type="ORF">ACFPBZ_27880</name>
</gene>
<proteinExistence type="predicted"/>
<comment type="caution">
    <text evidence="2">The sequence shown here is derived from an EMBL/GenBank/DDBJ whole genome shotgun (WGS) entry which is preliminary data.</text>
</comment>
<dbReference type="EMBL" id="JBHSIV010000056">
    <property type="protein sequence ID" value="MFC5066060.1"/>
    <property type="molecule type" value="Genomic_DNA"/>
</dbReference>
<organism evidence="2 3">
    <name type="scientific">Actinomycetospora atypica</name>
    <dbReference type="NCBI Taxonomy" id="1290095"/>
    <lineage>
        <taxon>Bacteria</taxon>
        <taxon>Bacillati</taxon>
        <taxon>Actinomycetota</taxon>
        <taxon>Actinomycetes</taxon>
        <taxon>Pseudonocardiales</taxon>
        <taxon>Pseudonocardiaceae</taxon>
        <taxon>Actinomycetospora</taxon>
    </lineage>
</organism>
<feature type="non-terminal residue" evidence="2">
    <location>
        <position position="112"/>
    </location>
</feature>
<accession>A0ABV9YT92</accession>
<sequence>MIPSRAGEPGPRLVRDPLRRDPTTAQFGVEVSSALVLDGLGPPLWRLLDGLDGVAPGAAVVADAVARGARPDEVAHALAELGRAGLLAPRGAGASAYVRVHGAGRLGVAVAT</sequence>
<evidence type="ECO:0000313" key="3">
    <source>
        <dbReference type="Proteomes" id="UP001595947"/>
    </source>
</evidence>
<dbReference type="RefSeq" id="WP_378039376.1">
    <property type="nucleotide sequence ID" value="NZ_JBHSIV010000056.1"/>
</dbReference>
<protein>
    <recommendedName>
        <fullName evidence="4">PqqD family protein</fullName>
    </recommendedName>
</protein>
<dbReference type="Proteomes" id="UP001595947">
    <property type="component" value="Unassembled WGS sequence"/>
</dbReference>
<evidence type="ECO:0000256" key="1">
    <source>
        <dbReference type="SAM" id="MobiDB-lite"/>
    </source>
</evidence>
<name>A0ABV9YT92_9PSEU</name>
<keyword evidence="3" id="KW-1185">Reference proteome</keyword>
<evidence type="ECO:0000313" key="2">
    <source>
        <dbReference type="EMBL" id="MFC5066060.1"/>
    </source>
</evidence>